<sequence>MSSNYASKIKNILQAITPVSNESDVEQKVIIPLLLLLGYSNEDWQSQVVILQSKLDFMVGTPDLALIKPAYLIIEVKAPNKKIAHSVWQINNYMRQTGAILGLLTNGYDFRLLCNYGQKIITIVEFSQTTLIQKYHLFHKILAKKTYVNFSLILYKNQQNIKINFLNLISQTLEQQDMLNLFNNPKSATSDFKEIHEENINTVNIREEQKAMIITVFNNKGGVGKTTTTINLAAALNKLGKRVLLIDIDAQANLTMGLGIDPLEDVEQQGKKDITHLLIEPKTKLEDTIIKTFWGDVQLDLVPSHIRLSGMEPTLHQTVDSDRLLAKKLKKHDYDYVLIDPPPSFGKVNSISLMASSAILIPTQLSAYAIRALEYVLDRTNKVEQLKDEPLPILGIAVSMYDQKSSNYNKSMVKRLFEILEKSGGSSKVELFPEDTWIPRLNIVSICQDKGYPLYQSEFDNKLTYQEKEAAQKVVERYINLAQYLTQVTTRN</sequence>
<proteinExistence type="predicted"/>
<evidence type="ECO:0000259" key="2">
    <source>
        <dbReference type="Pfam" id="PF13614"/>
    </source>
</evidence>
<dbReference type="InterPro" id="IPR025669">
    <property type="entry name" value="AAA_dom"/>
</dbReference>
<accession>A0A927A3G2</accession>
<evidence type="ECO:0000313" key="4">
    <source>
        <dbReference type="Proteomes" id="UP000662185"/>
    </source>
</evidence>
<keyword evidence="4" id="KW-1185">Reference proteome</keyword>
<dbReference type="Pfam" id="PF13588">
    <property type="entry name" value="HSDR_N_2"/>
    <property type="match status" value="1"/>
</dbReference>
<dbReference type="Pfam" id="PF13614">
    <property type="entry name" value="AAA_31"/>
    <property type="match status" value="1"/>
</dbReference>
<organism evidence="3 4">
    <name type="scientific">Anabaena sphaerica FACHB-251</name>
    <dbReference type="NCBI Taxonomy" id="2692883"/>
    <lineage>
        <taxon>Bacteria</taxon>
        <taxon>Bacillati</taxon>
        <taxon>Cyanobacteriota</taxon>
        <taxon>Cyanophyceae</taxon>
        <taxon>Nostocales</taxon>
        <taxon>Nostocaceae</taxon>
        <taxon>Anabaena</taxon>
    </lineage>
</organism>
<feature type="domain" description="Type I restriction enzyme R protein N-terminal" evidence="1">
    <location>
        <begin position="22"/>
        <end position="113"/>
    </location>
</feature>
<dbReference type="InterPro" id="IPR029464">
    <property type="entry name" value="HSDR_N"/>
</dbReference>
<dbReference type="SUPFAM" id="SSF52540">
    <property type="entry name" value="P-loop containing nucleoside triphosphate hydrolases"/>
    <property type="match status" value="1"/>
</dbReference>
<name>A0A927A3G2_9NOST</name>
<protein>
    <submittedName>
        <fullName evidence="3">AAA family ATPase</fullName>
    </submittedName>
</protein>
<dbReference type="InterPro" id="IPR050678">
    <property type="entry name" value="DNA_Partitioning_ATPase"/>
</dbReference>
<dbReference type="AlphaFoldDB" id="A0A927A3G2"/>
<dbReference type="CDD" id="cd02042">
    <property type="entry name" value="ParAB_family"/>
    <property type="match status" value="1"/>
</dbReference>
<dbReference type="Proteomes" id="UP000662185">
    <property type="component" value="Unassembled WGS sequence"/>
</dbReference>
<dbReference type="RefSeq" id="WP_190564809.1">
    <property type="nucleotide sequence ID" value="NZ_JACJQU010000028.1"/>
</dbReference>
<comment type="caution">
    <text evidence="3">The sequence shown here is derived from an EMBL/GenBank/DDBJ whole genome shotgun (WGS) entry which is preliminary data.</text>
</comment>
<evidence type="ECO:0000259" key="1">
    <source>
        <dbReference type="Pfam" id="PF13588"/>
    </source>
</evidence>
<feature type="domain" description="AAA" evidence="2">
    <location>
        <begin position="213"/>
        <end position="388"/>
    </location>
</feature>
<dbReference type="Gene3D" id="3.40.50.300">
    <property type="entry name" value="P-loop containing nucleotide triphosphate hydrolases"/>
    <property type="match status" value="1"/>
</dbReference>
<dbReference type="PANTHER" id="PTHR13696:SF99">
    <property type="entry name" value="COBYRINIC ACID AC-DIAMIDE SYNTHASE"/>
    <property type="match status" value="1"/>
</dbReference>
<dbReference type="InterPro" id="IPR027417">
    <property type="entry name" value="P-loop_NTPase"/>
</dbReference>
<dbReference type="EMBL" id="JACJQU010000028">
    <property type="protein sequence ID" value="MBD2296689.1"/>
    <property type="molecule type" value="Genomic_DNA"/>
</dbReference>
<evidence type="ECO:0000313" key="3">
    <source>
        <dbReference type="EMBL" id="MBD2296689.1"/>
    </source>
</evidence>
<reference evidence="4" key="1">
    <citation type="journal article" date="2020" name="ISME J.">
        <title>Comparative genomics reveals insights into cyanobacterial evolution and habitat adaptation.</title>
        <authorList>
            <person name="Chen M.Y."/>
            <person name="Teng W.K."/>
            <person name="Zhao L."/>
            <person name="Hu C.X."/>
            <person name="Zhou Y.K."/>
            <person name="Han B.P."/>
            <person name="Song L.R."/>
            <person name="Shu W.S."/>
        </authorList>
    </citation>
    <scope>NUCLEOTIDE SEQUENCE [LARGE SCALE GENOMIC DNA]</scope>
    <source>
        <strain evidence="4">FACHB-251</strain>
    </source>
</reference>
<dbReference type="PANTHER" id="PTHR13696">
    <property type="entry name" value="P-LOOP CONTAINING NUCLEOSIDE TRIPHOSPHATE HYDROLASE"/>
    <property type="match status" value="1"/>
</dbReference>
<gene>
    <name evidence="3" type="ORF">H6G06_25200</name>
</gene>